<protein>
    <submittedName>
        <fullName evidence="1">DUF6221 family protein</fullName>
    </submittedName>
</protein>
<dbReference type="EMBL" id="JBHUHP010000004">
    <property type="protein sequence ID" value="MFD2091134.1"/>
    <property type="molecule type" value="Genomic_DNA"/>
</dbReference>
<gene>
    <name evidence="1" type="ORF">ACFSHS_06050</name>
</gene>
<reference evidence="2" key="1">
    <citation type="journal article" date="2019" name="Int. J. Syst. Evol. Microbiol.">
        <title>The Global Catalogue of Microorganisms (GCM) 10K type strain sequencing project: providing services to taxonomists for standard genome sequencing and annotation.</title>
        <authorList>
            <consortium name="The Broad Institute Genomics Platform"/>
            <consortium name="The Broad Institute Genome Sequencing Center for Infectious Disease"/>
            <person name="Wu L."/>
            <person name="Ma J."/>
        </authorList>
    </citation>
    <scope>NUCLEOTIDE SEQUENCE [LARGE SCALE GENOMIC DNA]</scope>
    <source>
        <strain evidence="2">JCM 3338</strain>
    </source>
</reference>
<proteinExistence type="predicted"/>
<accession>A0ABW4X7S8</accession>
<evidence type="ECO:0000313" key="1">
    <source>
        <dbReference type="EMBL" id="MFD2091134.1"/>
    </source>
</evidence>
<evidence type="ECO:0000313" key="2">
    <source>
        <dbReference type="Proteomes" id="UP001597402"/>
    </source>
</evidence>
<name>A0ABW4X7S8_9ACTN</name>
<dbReference type="Pfam" id="PF19730">
    <property type="entry name" value="DUF6221"/>
    <property type="match status" value="1"/>
</dbReference>
<sequence>MEFESGLEPDMQPNLDEFLLARIAEDKRIATEAARASGRDRWTAADLPLSGPAHQQAAAHVTRNDPARILAECTAKRRLVLACREIRPDLTFLGARPPGLADFPLPPSDQHQLAAVALALLALPYADHAEYRQEWRP</sequence>
<comment type="caution">
    <text evidence="1">The sequence shown here is derived from an EMBL/GenBank/DDBJ whole genome shotgun (WGS) entry which is preliminary data.</text>
</comment>
<dbReference type="InterPro" id="IPR046193">
    <property type="entry name" value="DUF6221"/>
</dbReference>
<organism evidence="1 2">
    <name type="scientific">Blastococcus deserti</name>
    <dbReference type="NCBI Taxonomy" id="2259033"/>
    <lineage>
        <taxon>Bacteria</taxon>
        <taxon>Bacillati</taxon>
        <taxon>Actinomycetota</taxon>
        <taxon>Actinomycetes</taxon>
        <taxon>Geodermatophilales</taxon>
        <taxon>Geodermatophilaceae</taxon>
        <taxon>Blastococcus</taxon>
    </lineage>
</organism>
<keyword evidence="2" id="KW-1185">Reference proteome</keyword>
<dbReference type="RefSeq" id="WP_376873079.1">
    <property type="nucleotide sequence ID" value="NZ_JBHUHP010000004.1"/>
</dbReference>
<dbReference type="Proteomes" id="UP001597402">
    <property type="component" value="Unassembled WGS sequence"/>
</dbReference>